<dbReference type="GO" id="GO:0003676">
    <property type="term" value="F:nucleic acid binding"/>
    <property type="evidence" value="ECO:0007669"/>
    <property type="project" value="InterPro"/>
</dbReference>
<dbReference type="GO" id="GO:0017111">
    <property type="term" value="F:ribonucleoside triphosphate phosphatase activity"/>
    <property type="evidence" value="ECO:0007669"/>
    <property type="project" value="UniProtKB-EC"/>
</dbReference>
<evidence type="ECO:0000259" key="6">
    <source>
        <dbReference type="PROSITE" id="PS51192"/>
    </source>
</evidence>
<keyword evidence="3" id="KW-0945">Host-virus interaction</keyword>
<proteinExistence type="predicted"/>
<evidence type="ECO:0000256" key="5">
    <source>
        <dbReference type="ARBA" id="ARBA00047631"/>
    </source>
</evidence>
<evidence type="ECO:0000313" key="7">
    <source>
        <dbReference type="EMBL" id="QED42961.1"/>
    </source>
</evidence>
<dbReference type="Gene3D" id="3.40.50.300">
    <property type="entry name" value="P-loop containing nucleotide triphosphate hydrolases"/>
    <property type="match status" value="2"/>
</dbReference>
<keyword evidence="3" id="KW-1090">Inhibition of host innate immune response by virus</keyword>
<organism evidence="7">
    <name type="scientific">Leucocoprinus gammaflexivirus D</name>
    <dbReference type="NCBI Taxonomy" id="2592760"/>
    <lineage>
        <taxon>Viruses</taxon>
        <taxon>Riboviria</taxon>
        <taxon>Orthornavirae</taxon>
        <taxon>Kitrinoviricota</taxon>
        <taxon>Alsuviricetes</taxon>
        <taxon>Tymovirales</taxon>
        <taxon>Gammaflexiviridae</taxon>
    </lineage>
</organism>
<protein>
    <recommendedName>
        <fullName evidence="2">Genome polyprotein</fullName>
    </recommendedName>
</protein>
<gene>
    <name evidence="7" type="primary">ORF2</name>
</gene>
<comment type="subcellular location">
    <subcellularLocation>
        <location evidence="1">Host membrane</location>
        <topology evidence="1">Peripheral membrane protein</topology>
    </subcellularLocation>
</comment>
<keyword evidence="4" id="KW-0899">Viral immunoevasion</keyword>
<dbReference type="EMBL" id="MK231112">
    <property type="protein sequence ID" value="QED42961.1"/>
    <property type="molecule type" value="Genomic_RNA"/>
</dbReference>
<dbReference type="GO" id="GO:0052170">
    <property type="term" value="P:symbiont-mediated suppression of host innate immune response"/>
    <property type="evidence" value="ECO:0007669"/>
    <property type="project" value="UniProtKB-KW"/>
</dbReference>
<dbReference type="PROSITE" id="PS51192">
    <property type="entry name" value="HELICASE_ATP_BIND_1"/>
    <property type="match status" value="1"/>
</dbReference>
<name>A0A7G3KIJ4_9VIRU</name>
<evidence type="ECO:0000256" key="3">
    <source>
        <dbReference type="ARBA" id="ARBA00022632"/>
    </source>
</evidence>
<dbReference type="Pfam" id="PF00270">
    <property type="entry name" value="DEAD"/>
    <property type="match status" value="1"/>
</dbReference>
<evidence type="ECO:0000256" key="2">
    <source>
        <dbReference type="ARBA" id="ARBA00020107"/>
    </source>
</evidence>
<dbReference type="InterPro" id="IPR027417">
    <property type="entry name" value="P-loop_NTPase"/>
</dbReference>
<dbReference type="SMART" id="SM00487">
    <property type="entry name" value="DEXDc"/>
    <property type="match status" value="1"/>
</dbReference>
<dbReference type="GO" id="GO:0033644">
    <property type="term" value="C:host cell membrane"/>
    <property type="evidence" value="ECO:0007669"/>
    <property type="project" value="UniProtKB-SubCell"/>
</dbReference>
<sequence length="719" mass="79822">MSLSSGMLWPSMVYHIKLVSTLKRSLPFLTLSPLNTMNPTIDPWYRRTQTLISQLREYESTPVMNPHRTARLIRIPITRRDYSALNKIVHDPYNIYTITGPTGCGKSTFALLKIMPGRRTIIVCPSKANAANLLTEFNKRIPDTMRKLKIKGYCPKATLVNFQATWFYETPLLIMTAATFVHFVSTHRAFPPCDLLIHDEYHLQNRFSTETRMIMDNCRSTFPGNNPTMILVSATPPDEPVPPPRTSGITTVLCDIPDIMTRPVPDIYRRSKHLKYSNNYLLIVADSCESAHRLETALRNLGEEVFCACACPSPATVDIFLRHITSNYTVICTPDTESGMTFPCSHMVNPGTSVTALFQDRIVIQKSITLSRAQAAQRAGRAGRSGHTILFTAPLPDTAPPIIVNPIVLGSAYLLVLSLTHHHPTSNEALFATHTFPRLLNCSVRAAQECLLSHPALIGLYKVDNEGTVYSEFGGSATTFATDNANDLTLFKWPGGSAYAPFLNTLAEHDLTKGMTPESIRSITEQIAMTRNLPVGALPDALAAASREPEIFAPYLWSAFEQLAGPSNLSRDVSPTAPLSDFAGTNRCQLEYMLTPMGAQAWRILERLGGTFKLTTERFLKGSTNPQQKVLDHAKDYCHRTFTFRNASIHYSSDPLLGDDNKVSPSKVENLLLVALRPVLITHSALQQPGISVDLLDHLHNLTRTNNPWLSKLLALNLA</sequence>
<dbReference type="SUPFAM" id="SSF52540">
    <property type="entry name" value="P-loop containing nucleoside triphosphate hydrolases"/>
    <property type="match status" value="1"/>
</dbReference>
<comment type="catalytic activity">
    <reaction evidence="5">
        <text>a ribonucleoside 5'-triphosphate + H2O = a ribonucleoside 5'-diphosphate + phosphate + H(+)</text>
        <dbReference type="Rhea" id="RHEA:23680"/>
        <dbReference type="ChEBI" id="CHEBI:15377"/>
        <dbReference type="ChEBI" id="CHEBI:15378"/>
        <dbReference type="ChEBI" id="CHEBI:43474"/>
        <dbReference type="ChEBI" id="CHEBI:57930"/>
        <dbReference type="ChEBI" id="CHEBI:61557"/>
        <dbReference type="EC" id="3.6.1.15"/>
    </reaction>
</comment>
<dbReference type="GO" id="GO:0005524">
    <property type="term" value="F:ATP binding"/>
    <property type="evidence" value="ECO:0007669"/>
    <property type="project" value="InterPro"/>
</dbReference>
<dbReference type="InterPro" id="IPR014001">
    <property type="entry name" value="Helicase_ATP-bd"/>
</dbReference>
<feature type="domain" description="Helicase ATP-binding" evidence="6">
    <location>
        <begin position="87"/>
        <end position="239"/>
    </location>
</feature>
<evidence type="ECO:0000256" key="1">
    <source>
        <dbReference type="ARBA" id="ARBA00004242"/>
    </source>
</evidence>
<evidence type="ECO:0000256" key="4">
    <source>
        <dbReference type="ARBA" id="ARBA00023280"/>
    </source>
</evidence>
<dbReference type="InterPro" id="IPR011545">
    <property type="entry name" value="DEAD/DEAH_box_helicase_dom"/>
</dbReference>
<reference evidence="7" key="1">
    <citation type="submission" date="2018-11" db="EMBL/GenBank/DDBJ databases">
        <authorList>
            <person name="Jo Y."/>
            <person name="Cho W.K."/>
        </authorList>
    </citation>
    <scope>NUCLEOTIDE SEQUENCE</scope>
    <source>
        <strain evidence="7">Won</strain>
    </source>
</reference>
<accession>A0A7G3KIJ4</accession>